<gene>
    <name evidence="1" type="ORF">KY290_030994</name>
</gene>
<evidence type="ECO:0000313" key="2">
    <source>
        <dbReference type="Proteomes" id="UP000826656"/>
    </source>
</evidence>
<evidence type="ECO:0000313" key="1">
    <source>
        <dbReference type="EMBL" id="KAH0743001.1"/>
    </source>
</evidence>
<accession>A0ABQ7U842</accession>
<keyword evidence="2" id="KW-1185">Reference proteome</keyword>
<dbReference type="Proteomes" id="UP000826656">
    <property type="component" value="Unassembled WGS sequence"/>
</dbReference>
<sequence length="95" mass="10344">MPTMRESQLVALEIGQTYVSSLADVDSENKFVTPLVVVEVQIIPVKPLGTVEVEDTHVTPVQHVRTKLLGKYAQSPYTHLSESGGTSGKTLIYCS</sequence>
<name>A0ABQ7U842_SOLTU</name>
<dbReference type="EMBL" id="JAIVGD010000023">
    <property type="protein sequence ID" value="KAH0743001.1"/>
    <property type="molecule type" value="Genomic_DNA"/>
</dbReference>
<organism evidence="1 2">
    <name type="scientific">Solanum tuberosum</name>
    <name type="common">Potato</name>
    <dbReference type="NCBI Taxonomy" id="4113"/>
    <lineage>
        <taxon>Eukaryota</taxon>
        <taxon>Viridiplantae</taxon>
        <taxon>Streptophyta</taxon>
        <taxon>Embryophyta</taxon>
        <taxon>Tracheophyta</taxon>
        <taxon>Spermatophyta</taxon>
        <taxon>Magnoliopsida</taxon>
        <taxon>eudicotyledons</taxon>
        <taxon>Gunneridae</taxon>
        <taxon>Pentapetalae</taxon>
        <taxon>asterids</taxon>
        <taxon>lamiids</taxon>
        <taxon>Solanales</taxon>
        <taxon>Solanaceae</taxon>
        <taxon>Solanoideae</taxon>
        <taxon>Solaneae</taxon>
        <taxon>Solanum</taxon>
    </lineage>
</organism>
<proteinExistence type="predicted"/>
<comment type="caution">
    <text evidence="1">The sequence shown here is derived from an EMBL/GenBank/DDBJ whole genome shotgun (WGS) entry which is preliminary data.</text>
</comment>
<protein>
    <submittedName>
        <fullName evidence="1">Uncharacterized protein</fullName>
    </submittedName>
</protein>
<reference evidence="1 2" key="1">
    <citation type="journal article" date="2021" name="bioRxiv">
        <title>Chromosome-scale and haplotype-resolved genome assembly of a tetraploid potato cultivar.</title>
        <authorList>
            <person name="Sun H."/>
            <person name="Jiao W.-B."/>
            <person name="Krause K."/>
            <person name="Campoy J.A."/>
            <person name="Goel M."/>
            <person name="Folz-Donahue K."/>
            <person name="Kukat C."/>
            <person name="Huettel B."/>
            <person name="Schneeberger K."/>
        </authorList>
    </citation>
    <scope>NUCLEOTIDE SEQUENCE [LARGE SCALE GENOMIC DNA]</scope>
    <source>
        <strain evidence="1">SolTubOtavaFocal</strain>
        <tissue evidence="1">Leaves</tissue>
    </source>
</reference>